<evidence type="ECO:0000313" key="1">
    <source>
        <dbReference type="EMBL" id="MXN19119.1"/>
    </source>
</evidence>
<keyword evidence="2" id="KW-1185">Reference proteome</keyword>
<comment type="caution">
    <text evidence="1">The sequence shown here is derived from an EMBL/GenBank/DDBJ whole genome shotgun (WGS) entry which is preliminary data.</text>
</comment>
<dbReference type="RefSeq" id="WP_160895236.1">
    <property type="nucleotide sequence ID" value="NZ_WUMU01000016.1"/>
</dbReference>
<dbReference type="EMBL" id="WUMU01000016">
    <property type="protein sequence ID" value="MXN19119.1"/>
    <property type="molecule type" value="Genomic_DNA"/>
</dbReference>
<accession>A0A6L7G5F5</accession>
<dbReference type="Proteomes" id="UP000477911">
    <property type="component" value="Unassembled WGS sequence"/>
</dbReference>
<reference evidence="1 2" key="1">
    <citation type="submission" date="2019-12" db="EMBL/GenBank/DDBJ databases">
        <authorList>
            <person name="Li M."/>
        </authorList>
    </citation>
    <scope>NUCLEOTIDE SEQUENCE [LARGE SCALE GENOMIC DNA]</scope>
    <source>
        <strain evidence="1 2">GBMRC 2024</strain>
    </source>
</reference>
<organism evidence="1 2">
    <name type="scientific">Pseudooceanicola albus</name>
    <dbReference type="NCBI Taxonomy" id="2692189"/>
    <lineage>
        <taxon>Bacteria</taxon>
        <taxon>Pseudomonadati</taxon>
        <taxon>Pseudomonadota</taxon>
        <taxon>Alphaproteobacteria</taxon>
        <taxon>Rhodobacterales</taxon>
        <taxon>Paracoccaceae</taxon>
        <taxon>Pseudooceanicola</taxon>
    </lineage>
</organism>
<dbReference type="AlphaFoldDB" id="A0A6L7G5F5"/>
<dbReference type="Gene3D" id="1.10.530.10">
    <property type="match status" value="1"/>
</dbReference>
<gene>
    <name evidence="1" type="ORF">GR170_14845</name>
</gene>
<protein>
    <submittedName>
        <fullName evidence="1">Uncharacterized protein</fullName>
    </submittedName>
</protein>
<sequence>MAEIRRIVRADPKSNFRQVGESGGMTFAALADIAKTAYEQFAPGVAEMDRQKTTEEWSQYARQQMGNNRATFSYPGVPGGDGTSSKLLGLIDRTEGGGGYSTLFGNSQAPGGKFAGVDVSKMTIGEAKKFAAPDGEYGQWVKGQVGRVATPMGRGQVVGTTLGAAASQLGLPDTTPFNAATQGAIIDHLARQATAGPLTLEGKMARLRQTWEGLKNVSDEDLAAAVQEMSGGGGQPPAQEPVLVKTRDGAVEPRLYSPLSGPMLRAHNAAAASAYLAEMNNAAGQDFAAFATQFPLDPEGFRQAAQGYVDQAVKGAPEQMRADLRLNLEREMQQSYIGMVEEKQSDTRKRADNASAALVDRWSTQYSEALASGNNEAAQAARSRLEDLLVNREALPGIGWTRAQSENVILGSIKGAQKIENTRATAYKTEIGKKLDGVISAAENGQHAADEALLDDKGVWSLQPDKAREAAAKIQLRDAMPDFRSMLPAERKAIIEGEQQRTLHYGYEPDLLKAMKSVDTSMTAALDKDPIQYFSDFMPDDQKPPTLPSDMSDPGATIAAMTARRDYAKKMQAEGYTAVPIFLSDAEVKLLTPHFADGADPAAKAALAKLFVAGFKEDAGAALKEVKADDVTQHVGGLMAAGVGDDLAQKALVGQQMIEQGQVMLPPKAASVASISPEIVDALGPAAYAMGATLKTAKALYAVDAKGVDPTSDDAKKLMASSLQQALGFEQRRSGRYGTTATGGVQEVNGHQTLLPPGISPKDVEAGIKQAVDQILPGRGAPPIAGREVGASRSIPGDPDLWGGLNGSTPSYNGQPISMRQLQSAKFVPITDATGQILDGLYRIEVMGGTDVENEAGNVFIFDMRKLAERGR</sequence>
<name>A0A6L7G5F5_9RHOB</name>
<evidence type="ECO:0000313" key="2">
    <source>
        <dbReference type="Proteomes" id="UP000477911"/>
    </source>
</evidence>
<proteinExistence type="predicted"/>